<evidence type="ECO:0000313" key="3">
    <source>
        <dbReference type="Proteomes" id="UP001209317"/>
    </source>
</evidence>
<comment type="caution">
    <text evidence="2">The sequence shown here is derived from an EMBL/GenBank/DDBJ whole genome shotgun (WGS) entry which is preliminary data.</text>
</comment>
<feature type="transmembrane region" description="Helical" evidence="1">
    <location>
        <begin position="201"/>
        <end position="224"/>
    </location>
</feature>
<evidence type="ECO:0000313" key="2">
    <source>
        <dbReference type="EMBL" id="MCU7695565.1"/>
    </source>
</evidence>
<keyword evidence="1" id="KW-0812">Transmembrane</keyword>
<reference evidence="2" key="1">
    <citation type="submission" date="2022-10" db="EMBL/GenBank/DDBJ databases">
        <authorList>
            <person name="Kim H.S."/>
            <person name="Kim J.-S."/>
            <person name="Suh M.K."/>
            <person name="Eom M.K."/>
            <person name="Lee J.-S."/>
        </authorList>
    </citation>
    <scope>NUCLEOTIDE SEQUENCE</scope>
    <source>
        <strain evidence="2">LIP-5</strain>
    </source>
</reference>
<evidence type="ECO:0000256" key="1">
    <source>
        <dbReference type="SAM" id="Phobius"/>
    </source>
</evidence>
<dbReference type="EMBL" id="JAOTPL010000038">
    <property type="protein sequence ID" value="MCU7695565.1"/>
    <property type="molecule type" value="Genomic_DNA"/>
</dbReference>
<gene>
    <name evidence="2" type="ORF">OD355_13650</name>
</gene>
<dbReference type="Proteomes" id="UP001209317">
    <property type="component" value="Unassembled WGS sequence"/>
</dbReference>
<dbReference type="InterPro" id="IPR005625">
    <property type="entry name" value="PepSY-ass_TM"/>
</dbReference>
<keyword evidence="1" id="KW-0472">Membrane</keyword>
<dbReference type="RefSeq" id="WP_263039050.1">
    <property type="nucleotide sequence ID" value="NZ_JAOTPL010000038.1"/>
</dbReference>
<name>A0AAE3LRL8_9BACT</name>
<protein>
    <submittedName>
        <fullName evidence="2">PepSY domain-containing protein</fullName>
    </submittedName>
</protein>
<feature type="transmembrane region" description="Helical" evidence="1">
    <location>
        <begin position="348"/>
        <end position="369"/>
    </location>
</feature>
<dbReference type="AlphaFoldDB" id="A0AAE3LRL8"/>
<organism evidence="2 3">
    <name type="scientific">Haoranjiania flava</name>
    <dbReference type="NCBI Taxonomy" id="1856322"/>
    <lineage>
        <taxon>Bacteria</taxon>
        <taxon>Pseudomonadati</taxon>
        <taxon>Bacteroidota</taxon>
        <taxon>Chitinophagia</taxon>
        <taxon>Chitinophagales</taxon>
        <taxon>Chitinophagaceae</taxon>
        <taxon>Haoranjiania</taxon>
    </lineage>
</organism>
<proteinExistence type="predicted"/>
<dbReference type="PANTHER" id="PTHR34219">
    <property type="entry name" value="IRON-REGULATED INNER MEMBRANE PROTEIN-RELATED"/>
    <property type="match status" value="1"/>
</dbReference>
<feature type="transmembrane region" description="Helical" evidence="1">
    <location>
        <begin position="150"/>
        <end position="171"/>
    </location>
</feature>
<sequence length="382" mass="42969">MNRKFRKFSNDIHLWLGLLSGFVLFVVCFSGTIYTFHKEVNEFFNKEKYVVNASGRQLSADVLAAGLENGEFKVSHLLIPAGSERSWIFTLKTKTEAGGKTQGGGKRQQLLVNPYTAQTLGSTDSKTNDFFDVMMKLHRWLLIDQANGRIVVGISTIIFVLLLISGIILWIPRRWRYWKAAFTVMFSGKWKRINHDLHNTLGFYTFLLLMVMALTGLCWSFEWYRNGMSTVLGDKVFKQRNEKVQPSVYIPGSAQISFSQAIAIADQALPFHGNLSVAAPADSAGSYSISKTREGFFAVSMPDKVIIDSYSGKVLKIEKFAEKKFLHQVAAAIRPLHTGEIFGLFSKIIYFLVCLVATSLPVTGTIIWVNKLRKAPKKKKSV</sequence>
<keyword evidence="1" id="KW-1133">Transmembrane helix</keyword>
<accession>A0AAE3LRL8</accession>
<dbReference type="Pfam" id="PF03929">
    <property type="entry name" value="PepSY_TM"/>
    <property type="match status" value="1"/>
</dbReference>
<feature type="transmembrane region" description="Helical" evidence="1">
    <location>
        <begin position="12"/>
        <end position="36"/>
    </location>
</feature>
<keyword evidence="3" id="KW-1185">Reference proteome</keyword>